<proteinExistence type="inferred from homology"/>
<dbReference type="AlphaFoldDB" id="A0A5J4ZEY7"/>
<dbReference type="PANTHER" id="PTHR10108">
    <property type="entry name" value="SAM-DEPENDENT METHYLTRANSFERASE"/>
    <property type="match status" value="1"/>
</dbReference>
<dbReference type="OrthoDB" id="1306265at2759"/>
<dbReference type="InterPro" id="IPR029063">
    <property type="entry name" value="SAM-dependent_MTases_sf"/>
</dbReference>
<feature type="region of interest" description="Disordered" evidence="8">
    <location>
        <begin position="1"/>
        <end position="21"/>
    </location>
</feature>
<comment type="similarity">
    <text evidence="2 7">Belongs to the methyltransferase superfamily.</text>
</comment>
<keyword evidence="7" id="KW-0808">Transferase</keyword>
<keyword evidence="5 7" id="KW-0325">Glycoprotein</keyword>
<dbReference type="GO" id="GO:0016020">
    <property type="term" value="C:membrane"/>
    <property type="evidence" value="ECO:0007669"/>
    <property type="project" value="UniProtKB-SubCell"/>
</dbReference>
<evidence type="ECO:0000256" key="5">
    <source>
        <dbReference type="ARBA" id="ARBA00023180"/>
    </source>
</evidence>
<evidence type="ECO:0000256" key="8">
    <source>
        <dbReference type="SAM" id="MobiDB-lite"/>
    </source>
</evidence>
<dbReference type="EMBL" id="CM018051">
    <property type="protein sequence ID" value="KAA8517193.1"/>
    <property type="molecule type" value="Genomic_DNA"/>
</dbReference>
<comment type="subcellular location">
    <subcellularLocation>
        <location evidence="6">Endomembrane system</location>
        <topology evidence="6">Single-pass membrane protein</topology>
    </subcellularLocation>
    <subcellularLocation>
        <location evidence="1 7">Membrane</location>
        <topology evidence="1 7">Single-pass type II membrane protein</topology>
    </subcellularLocation>
</comment>
<dbReference type="GO" id="GO:0005802">
    <property type="term" value="C:trans-Golgi network"/>
    <property type="evidence" value="ECO:0007669"/>
    <property type="project" value="TreeGrafter"/>
</dbReference>
<evidence type="ECO:0000256" key="7">
    <source>
        <dbReference type="RuleBase" id="RU366043"/>
    </source>
</evidence>
<evidence type="ECO:0000313" key="10">
    <source>
        <dbReference type="Proteomes" id="UP000325577"/>
    </source>
</evidence>
<dbReference type="GO" id="GO:0005768">
    <property type="term" value="C:endosome"/>
    <property type="evidence" value="ECO:0007669"/>
    <property type="project" value="TreeGrafter"/>
</dbReference>
<name>A0A5J4ZEY7_9ASTE</name>
<evidence type="ECO:0000256" key="3">
    <source>
        <dbReference type="ARBA" id="ARBA00022603"/>
    </source>
</evidence>
<evidence type="ECO:0000256" key="1">
    <source>
        <dbReference type="ARBA" id="ARBA00004606"/>
    </source>
</evidence>
<dbReference type="SUPFAM" id="SSF53335">
    <property type="entry name" value="S-adenosyl-L-methionine-dependent methyltransferases"/>
    <property type="match status" value="1"/>
</dbReference>
<dbReference type="Pfam" id="PF03141">
    <property type="entry name" value="Methyltransf_29"/>
    <property type="match status" value="2"/>
</dbReference>
<dbReference type="EC" id="2.1.1.-" evidence="7"/>
<dbReference type="Proteomes" id="UP000325577">
    <property type="component" value="Linkage Group LG8"/>
</dbReference>
<accession>A0A5J4ZEY7</accession>
<gene>
    <name evidence="9" type="ORF">F0562_017480</name>
</gene>
<evidence type="ECO:0000256" key="6">
    <source>
        <dbReference type="ARBA" id="ARBA00037847"/>
    </source>
</evidence>
<keyword evidence="3 7" id="KW-0489">Methyltransferase</keyword>
<reference evidence="9 10" key="1">
    <citation type="submission" date="2019-09" db="EMBL/GenBank/DDBJ databases">
        <title>A chromosome-level genome assembly of the Chinese tupelo Nyssa sinensis.</title>
        <authorList>
            <person name="Yang X."/>
            <person name="Kang M."/>
            <person name="Yang Y."/>
            <person name="Xiong H."/>
            <person name="Wang M."/>
            <person name="Zhang Z."/>
            <person name="Wang Z."/>
            <person name="Wu H."/>
            <person name="Ma T."/>
            <person name="Liu J."/>
            <person name="Xi Z."/>
        </authorList>
    </citation>
    <scope>NUCLEOTIDE SEQUENCE [LARGE SCALE GENOMIC DNA]</scope>
    <source>
        <strain evidence="9">J267</strain>
        <tissue evidence="9">Leaf</tissue>
    </source>
</reference>
<dbReference type="InterPro" id="IPR004159">
    <property type="entry name" value="Put_SAM_MeTrfase"/>
</dbReference>
<keyword evidence="10" id="KW-1185">Reference proteome</keyword>
<organism evidence="9 10">
    <name type="scientific">Nyssa sinensis</name>
    <dbReference type="NCBI Taxonomy" id="561372"/>
    <lineage>
        <taxon>Eukaryota</taxon>
        <taxon>Viridiplantae</taxon>
        <taxon>Streptophyta</taxon>
        <taxon>Embryophyta</taxon>
        <taxon>Tracheophyta</taxon>
        <taxon>Spermatophyta</taxon>
        <taxon>Magnoliopsida</taxon>
        <taxon>eudicotyledons</taxon>
        <taxon>Gunneridae</taxon>
        <taxon>Pentapetalae</taxon>
        <taxon>asterids</taxon>
        <taxon>Cornales</taxon>
        <taxon>Nyssaceae</taxon>
        <taxon>Nyssa</taxon>
    </lineage>
</organism>
<keyword evidence="4 7" id="KW-0812">Transmembrane</keyword>
<dbReference type="GO" id="GO:0032259">
    <property type="term" value="P:methylation"/>
    <property type="evidence" value="ECO:0007669"/>
    <property type="project" value="UniProtKB-KW"/>
</dbReference>
<evidence type="ECO:0000256" key="2">
    <source>
        <dbReference type="ARBA" id="ARBA00008361"/>
    </source>
</evidence>
<dbReference type="GO" id="GO:0008168">
    <property type="term" value="F:methyltransferase activity"/>
    <property type="evidence" value="ECO:0007669"/>
    <property type="project" value="UniProtKB-UniRule"/>
</dbReference>
<protein>
    <recommendedName>
        <fullName evidence="7">Methyltransferase</fullName>
        <ecNumber evidence="7">2.1.1.-</ecNumber>
    </recommendedName>
</protein>
<evidence type="ECO:0000313" key="9">
    <source>
        <dbReference type="EMBL" id="KAA8517193.1"/>
    </source>
</evidence>
<keyword evidence="4 7" id="KW-0735">Signal-anchor</keyword>
<dbReference type="PANTHER" id="PTHR10108:SF37">
    <property type="entry name" value="METHYLTRANSFERASE PMT6-RELATED"/>
    <property type="match status" value="1"/>
</dbReference>
<evidence type="ECO:0000256" key="4">
    <source>
        <dbReference type="ARBA" id="ARBA00022968"/>
    </source>
</evidence>
<sequence>MNNSFRAPTKPSSNLASTSSQTNQTWLLDSGTTHHLTADLDNLAIHSEYTGPEEVTLGDLCSAGVVQVLDVGCGVASFSAYLLPLDMQTMSFAPKDGHEDQIQFALEPGIGAMISASATKQLHGILVKEVNRLLRSNGYFAYSAPPAYGKDKDYPMIWDTYCSRSSYSNLD</sequence>